<dbReference type="Proteomes" id="UP000252458">
    <property type="component" value="Unassembled WGS sequence"/>
</dbReference>
<sequence>MRVGISVLTHEGQSIWENGLGQNVFFLAELLRSLPSVSQVLLINCGDRTNVPHEAEALAHGFPLMTARAATDQVDVVIEMSGGLDLEWVDYIRALGKKVVFMCCGQPYVGLIEPSIFERRGFFSRAERCDEIWVLEKDRAFIPMLRSLHRCPVFEVPYLWDPVFLDARAKQVEQSGHTFGYVRRPRQTDGNLPRGLKVAILEPNISVNKCFAVPALICDEAYRKNSSAIERLSILNSVHMAEHPTFTFLTRSLRLHENQKVHFDARHDFVGYMSQHADAVVSHQWCNDQNYLYLDALYGGYPLVHNSPWLQEAGYFYEGSNVNEGAAMLLFAAYEHDAGHEGYMRRSRALFARLSPYDAGNRAEYAQRLLHVGRQNLARAAGF</sequence>
<dbReference type="RefSeq" id="WP_113047867.1">
    <property type="nucleotide sequence ID" value="NZ_QMFZ01000061.1"/>
</dbReference>
<gene>
    <name evidence="1" type="ORF">DPV79_38585</name>
</gene>
<evidence type="ECO:0000313" key="1">
    <source>
        <dbReference type="EMBL" id="RBB32363.1"/>
    </source>
</evidence>
<comment type="caution">
    <text evidence="1">The sequence shown here is derived from an EMBL/GenBank/DDBJ whole genome shotgun (WGS) entry which is preliminary data.</text>
</comment>
<reference evidence="1 2" key="1">
    <citation type="submission" date="2018-06" db="EMBL/GenBank/DDBJ databases">
        <title>Draft genome sequence of Burkholderia reimsis strain BE51 isolated from a French agricultural soil.</title>
        <authorList>
            <person name="Esmaeel Q."/>
        </authorList>
    </citation>
    <scope>NUCLEOTIDE SEQUENCE [LARGE SCALE GENOMIC DNA]</scope>
    <source>
        <strain evidence="1 2">BE51</strain>
    </source>
</reference>
<accession>A0A365QHP9</accession>
<organism evidence="1 2">
    <name type="scientific">Burkholderia reimsis</name>
    <dbReference type="NCBI Taxonomy" id="2234132"/>
    <lineage>
        <taxon>Bacteria</taxon>
        <taxon>Pseudomonadati</taxon>
        <taxon>Pseudomonadota</taxon>
        <taxon>Betaproteobacteria</taxon>
        <taxon>Burkholderiales</taxon>
        <taxon>Burkholderiaceae</taxon>
        <taxon>Burkholderia</taxon>
    </lineage>
</organism>
<evidence type="ECO:0000313" key="2">
    <source>
        <dbReference type="Proteomes" id="UP000252458"/>
    </source>
</evidence>
<dbReference type="InterPro" id="IPR021234">
    <property type="entry name" value="DUF2827"/>
</dbReference>
<dbReference type="Pfam" id="PF10933">
    <property type="entry name" value="DUF2827"/>
    <property type="match status" value="1"/>
</dbReference>
<dbReference type="EMBL" id="QMFZ01000061">
    <property type="protein sequence ID" value="RBB32363.1"/>
    <property type="molecule type" value="Genomic_DNA"/>
</dbReference>
<keyword evidence="2" id="KW-1185">Reference proteome</keyword>
<proteinExistence type="predicted"/>
<name>A0A365QHP9_9BURK</name>
<protein>
    <submittedName>
        <fullName evidence="1">DUF2827 domain-containing protein</fullName>
    </submittedName>
</protein>
<dbReference type="AlphaFoldDB" id="A0A365QHP9"/>